<feature type="compositionally biased region" description="Basic and acidic residues" evidence="1">
    <location>
        <begin position="572"/>
        <end position="583"/>
    </location>
</feature>
<feature type="transmembrane region" description="Helical" evidence="2">
    <location>
        <begin position="86"/>
        <end position="106"/>
    </location>
</feature>
<dbReference type="STRING" id="1157616.A0A1Z5T7D4"/>
<organism evidence="3 4">
    <name type="scientific">Hortaea werneckii EXF-2000</name>
    <dbReference type="NCBI Taxonomy" id="1157616"/>
    <lineage>
        <taxon>Eukaryota</taxon>
        <taxon>Fungi</taxon>
        <taxon>Dikarya</taxon>
        <taxon>Ascomycota</taxon>
        <taxon>Pezizomycotina</taxon>
        <taxon>Dothideomycetes</taxon>
        <taxon>Dothideomycetidae</taxon>
        <taxon>Mycosphaerellales</taxon>
        <taxon>Teratosphaeriaceae</taxon>
        <taxon>Hortaea</taxon>
    </lineage>
</organism>
<feature type="region of interest" description="Disordered" evidence="1">
    <location>
        <begin position="568"/>
        <end position="678"/>
    </location>
</feature>
<dbReference type="VEuPathDB" id="FungiDB:BTJ68_08419"/>
<dbReference type="EMBL" id="MUNK01000105">
    <property type="protein sequence ID" value="OTA31880.1"/>
    <property type="molecule type" value="Genomic_DNA"/>
</dbReference>
<dbReference type="InParanoid" id="A0A1Z5T7D4"/>
<evidence type="ECO:0000313" key="4">
    <source>
        <dbReference type="Proteomes" id="UP000194280"/>
    </source>
</evidence>
<evidence type="ECO:0000256" key="1">
    <source>
        <dbReference type="SAM" id="MobiDB-lite"/>
    </source>
</evidence>
<dbReference type="OrthoDB" id="3021074at2759"/>
<proteinExistence type="predicted"/>
<feature type="transmembrane region" description="Helical" evidence="2">
    <location>
        <begin position="151"/>
        <end position="172"/>
    </location>
</feature>
<keyword evidence="2" id="KW-0472">Membrane</keyword>
<feature type="compositionally biased region" description="Polar residues" evidence="1">
    <location>
        <begin position="598"/>
        <end position="608"/>
    </location>
</feature>
<dbReference type="AlphaFoldDB" id="A0A1Z5T7D4"/>
<dbReference type="Proteomes" id="UP000194280">
    <property type="component" value="Unassembled WGS sequence"/>
</dbReference>
<protein>
    <submittedName>
        <fullName evidence="3">Uncharacterized protein</fullName>
    </submittedName>
</protein>
<keyword evidence="2" id="KW-1133">Transmembrane helix</keyword>
<feature type="transmembrane region" description="Helical" evidence="2">
    <location>
        <begin position="485"/>
        <end position="507"/>
    </location>
</feature>
<sequence length="690" mass="75702">MRSRMLKTPTYPDMPGVPYDLPNLKLDPRTTVQSHPSSANDTFDYGVDVICAWPVSGQYGPGSRTLYYVLVAACIFARKVDWLRNACLAAALLFPVIAALHGIVLATVHIDGAVDLDIYGAFQFCAIAILVAPMTARVSRTYFKDHGRNAIFVWSVFVVAGLLSLIVEFFRIETFHCTHDDSGNKISRDPDRFPFGHASCGLICDQDHGPFSPVRGGSADNIYVVPAPTKLNSHAAILVAAACCIPGVLLAASLGFQLFKNSWATRWGKGALNMRASIVLVQPDDGLPQPLIGLLEPLGSCARIGIIRFHAEKGSDGSTSPMANEVGTHVEDVNYKHTAESMHAFGSTALLHHLHRQSMLTKYSFEIRGSQIQVFEINVEISGDDTTSRVYADLMELEREDVRFIIVEGIAHSQVSEEVLARLANDSQIKKQNAPDSKKSRISESLGKYLQIILFGGAVFAILVAGERNLFSSQMRYKTEPMANVGQWAPAIGTALAVLGSVWVLLADAVQKERRAMYSQEPRNLTLASRVLREVAKALIGLSALLRPARKHFDDSVFKESTTKYPLSPGQRWRDGSLDRTETKYAGSTRPSYHSIRSVPSGTLSTRPNGVHTIERARSNTGPREGQRHRRDTLEIPRQLSPVFIPQRSSTQDGLSSSPLTLEPVSTLHGSRDGNTPDIVIQHQEGARQT</sequence>
<reference evidence="3 4" key="1">
    <citation type="submission" date="2017-01" db="EMBL/GenBank/DDBJ databases">
        <title>The recent genome duplication of the halophilic yeast Hortaea werneckii: insights from long-read sequencing.</title>
        <authorList>
            <person name="Sinha S."/>
            <person name="Flibotte S."/>
            <person name="Neira M."/>
            <person name="Lenassi M."/>
            <person name="Gostincar C."/>
            <person name="Stajich J.E."/>
            <person name="Nislow C.E."/>
        </authorList>
    </citation>
    <scope>NUCLEOTIDE SEQUENCE [LARGE SCALE GENOMIC DNA]</scope>
    <source>
        <strain evidence="3 4">EXF-2000</strain>
    </source>
</reference>
<feature type="compositionally biased region" description="Polar residues" evidence="1">
    <location>
        <begin position="647"/>
        <end position="660"/>
    </location>
</feature>
<keyword evidence="4" id="KW-1185">Reference proteome</keyword>
<feature type="transmembrane region" description="Helical" evidence="2">
    <location>
        <begin position="446"/>
        <end position="465"/>
    </location>
</feature>
<feature type="transmembrane region" description="Helical" evidence="2">
    <location>
        <begin position="235"/>
        <end position="259"/>
    </location>
</feature>
<gene>
    <name evidence="3" type="ORF">BTJ68_08419</name>
</gene>
<evidence type="ECO:0000313" key="3">
    <source>
        <dbReference type="EMBL" id="OTA31880.1"/>
    </source>
</evidence>
<comment type="caution">
    <text evidence="3">The sequence shown here is derived from an EMBL/GenBank/DDBJ whole genome shotgun (WGS) entry which is preliminary data.</text>
</comment>
<feature type="transmembrane region" description="Helical" evidence="2">
    <location>
        <begin position="118"/>
        <end position="139"/>
    </location>
</feature>
<name>A0A1Z5T7D4_HORWE</name>
<evidence type="ECO:0000256" key="2">
    <source>
        <dbReference type="SAM" id="Phobius"/>
    </source>
</evidence>
<keyword evidence="2" id="KW-0812">Transmembrane</keyword>
<accession>A0A1Z5T7D4</accession>